<dbReference type="PROSITE" id="PS50928">
    <property type="entry name" value="ABC_TM1"/>
    <property type="match status" value="2"/>
</dbReference>
<dbReference type="Gene3D" id="1.10.3720.10">
    <property type="entry name" value="MetI-like"/>
    <property type="match status" value="2"/>
</dbReference>
<feature type="transmembrane region" description="Helical" evidence="6">
    <location>
        <begin position="584"/>
        <end position="603"/>
    </location>
</feature>
<keyword evidence="4 6" id="KW-1133">Transmembrane helix</keyword>
<evidence type="ECO:0000256" key="6">
    <source>
        <dbReference type="RuleBase" id="RU363032"/>
    </source>
</evidence>
<dbReference type="PANTHER" id="PTHR43839">
    <property type="entry name" value="OPPC IN A BINDING PROTEIN-DEPENDENT TRANSPORT SYSTEM"/>
    <property type="match status" value="1"/>
</dbReference>
<evidence type="ECO:0000256" key="5">
    <source>
        <dbReference type="ARBA" id="ARBA00023136"/>
    </source>
</evidence>
<dbReference type="InterPro" id="IPR000515">
    <property type="entry name" value="MetI-like"/>
</dbReference>
<keyword evidence="3 6" id="KW-0812">Transmembrane</keyword>
<feature type="transmembrane region" description="Helical" evidence="6">
    <location>
        <begin position="319"/>
        <end position="338"/>
    </location>
</feature>
<dbReference type="Proteomes" id="UP001258181">
    <property type="component" value="Unassembled WGS sequence"/>
</dbReference>
<feature type="transmembrane region" description="Helical" evidence="6">
    <location>
        <begin position="432"/>
        <end position="450"/>
    </location>
</feature>
<feature type="transmembrane region" description="Helical" evidence="6">
    <location>
        <begin position="220"/>
        <end position="241"/>
    </location>
</feature>
<feature type="domain" description="ABC transmembrane type-1" evidence="7">
    <location>
        <begin position="74"/>
        <end position="272"/>
    </location>
</feature>
<dbReference type="Pfam" id="PF00528">
    <property type="entry name" value="BPD_transp_1"/>
    <property type="match status" value="2"/>
</dbReference>
<evidence type="ECO:0000313" key="8">
    <source>
        <dbReference type="EMBL" id="MDR7071605.1"/>
    </source>
</evidence>
<evidence type="ECO:0000313" key="9">
    <source>
        <dbReference type="Proteomes" id="UP001258181"/>
    </source>
</evidence>
<feature type="transmembrane region" description="Helical" evidence="6">
    <location>
        <begin position="156"/>
        <end position="176"/>
    </location>
</feature>
<feature type="transmembrane region" description="Helical" evidence="6">
    <location>
        <begin position="391"/>
        <end position="417"/>
    </location>
</feature>
<gene>
    <name evidence="8" type="ORF">J2X07_000580</name>
</gene>
<feature type="transmembrane region" description="Helical" evidence="6">
    <location>
        <begin position="462"/>
        <end position="481"/>
    </location>
</feature>
<feature type="transmembrane region" description="Helical" evidence="6">
    <location>
        <begin position="74"/>
        <end position="100"/>
    </location>
</feature>
<dbReference type="EMBL" id="JAVDWA010000001">
    <property type="protein sequence ID" value="MDR7071605.1"/>
    <property type="molecule type" value="Genomic_DNA"/>
</dbReference>
<accession>A0ABU1TWL9</accession>
<evidence type="ECO:0000256" key="4">
    <source>
        <dbReference type="ARBA" id="ARBA00022989"/>
    </source>
</evidence>
<evidence type="ECO:0000256" key="1">
    <source>
        <dbReference type="ARBA" id="ARBA00004141"/>
    </source>
</evidence>
<feature type="transmembrane region" description="Helical" evidence="6">
    <location>
        <begin position="7"/>
        <end position="27"/>
    </location>
</feature>
<proteinExistence type="inferred from homology"/>
<feature type="transmembrane region" description="Helical" evidence="6">
    <location>
        <begin position="527"/>
        <end position="547"/>
    </location>
</feature>
<feature type="transmembrane region" description="Helical" evidence="6">
    <location>
        <begin position="112"/>
        <end position="136"/>
    </location>
</feature>
<feature type="transmembrane region" description="Helical" evidence="6">
    <location>
        <begin position="624"/>
        <end position="642"/>
    </location>
</feature>
<sequence>MRKKDLYIIGFLSLVGVMLMGAIPFAFTGMRFSFAKYLEGISKILSNIFHPSTITYQNEMGVVRNLFPGIWDPYFYSLTLLFSSFMIAVVIAIVFSILVSVLPDFLYRIVRFISFVLESVPDILVAVGVQFFIIWYYKKTNHLLFPVATSYHEQPYFIPILCLTILPAVFCFRVLLHQMEEEWDEPYILTAKGKGLTRLHVLFYHILPHTLKSLFHQSKVIIWFMLSNLLVIELLFNIFGVSNFVYEYGTPEIFAIVCFMLFVPIYCLFTFGHWVTNRNIPKEQGAFHISIFVPYLRRVLFYLLKILRPLSSVFREPLFMIGFCFITSLLFLSFYHHVHFDGFIPQLQVIYDKDGITPLDQAPFEPSSRFWFGTDQFGYDSFYRILSGAKYTIGIAIFISLLRLLLSFSIGVILHLAHPVFKNTLRGISESIHYVPVALLTFFFLFPVLIAEKISFWDKGLFQIAIMTVIALPVVSVMIASEIDTIFEKEFITGAKLLGGNRFHIFRRHIIPHLLPKLSFVFVQQTMYVLILFAHLGLLKMFFGGTILEPYSMGDEEKIAISVSSEWSGMIGSFYNQILIRPHLILIPVLFFSASVIAINFMLEGIKTTNDIRSKFRSVSFTNIKGLSSLIILVLFIGGNFYNVKKFERELVKPIPVVEAAEKKPEPSETATAPLQQVDNYVTMNETLVNKFNEGMIDPLPLKVGDPINESNLGKPDKEQKRDDDTITRYYTYKGHELIITLDQDEKILVYQVNIHTNRETIMGTMAQQPDERSTDNTMLSFYKGNYTANFFRYGDDLWWVSIQKKVS</sequence>
<keyword evidence="9" id="KW-1185">Reference proteome</keyword>
<dbReference type="InterPro" id="IPR035906">
    <property type="entry name" value="MetI-like_sf"/>
</dbReference>
<feature type="transmembrane region" description="Helical" evidence="6">
    <location>
        <begin position="253"/>
        <end position="275"/>
    </location>
</feature>
<dbReference type="RefSeq" id="WP_310256221.1">
    <property type="nucleotide sequence ID" value="NZ_JAVDWA010000001.1"/>
</dbReference>
<dbReference type="CDD" id="cd06261">
    <property type="entry name" value="TM_PBP2"/>
    <property type="match status" value="2"/>
</dbReference>
<keyword evidence="2 6" id="KW-0813">Transport</keyword>
<organism evidence="8 9">
    <name type="scientific">Fictibacillus barbaricus</name>
    <dbReference type="NCBI Taxonomy" id="182136"/>
    <lineage>
        <taxon>Bacteria</taxon>
        <taxon>Bacillati</taxon>
        <taxon>Bacillota</taxon>
        <taxon>Bacilli</taxon>
        <taxon>Bacillales</taxon>
        <taxon>Fictibacillaceae</taxon>
        <taxon>Fictibacillus</taxon>
    </lineage>
</organism>
<protein>
    <submittedName>
        <fullName evidence="8">Peptide/nickel transport system permease protein</fullName>
    </submittedName>
</protein>
<dbReference type="SUPFAM" id="SSF161098">
    <property type="entry name" value="MetI-like"/>
    <property type="match status" value="2"/>
</dbReference>
<reference evidence="8 9" key="1">
    <citation type="submission" date="2023-07" db="EMBL/GenBank/DDBJ databases">
        <title>Sorghum-associated microbial communities from plants grown in Nebraska, USA.</title>
        <authorList>
            <person name="Schachtman D."/>
        </authorList>
    </citation>
    <scope>NUCLEOTIDE SEQUENCE [LARGE SCALE GENOMIC DNA]</scope>
    <source>
        <strain evidence="8 9">BE211</strain>
    </source>
</reference>
<keyword evidence="5 6" id="KW-0472">Membrane</keyword>
<dbReference type="PANTHER" id="PTHR43839:SF3">
    <property type="entry name" value="OLIGOPEPTIDE ABC TRANSPORTER, PERMEASE PROTEIN"/>
    <property type="match status" value="1"/>
</dbReference>
<comment type="subcellular location">
    <subcellularLocation>
        <location evidence="6">Cell membrane</location>
        <topology evidence="6">Multi-pass membrane protein</topology>
    </subcellularLocation>
    <subcellularLocation>
        <location evidence="1">Membrane</location>
        <topology evidence="1">Multi-pass membrane protein</topology>
    </subcellularLocation>
</comment>
<name>A0ABU1TWL9_9BACL</name>
<evidence type="ECO:0000256" key="3">
    <source>
        <dbReference type="ARBA" id="ARBA00022692"/>
    </source>
</evidence>
<evidence type="ECO:0000259" key="7">
    <source>
        <dbReference type="PROSITE" id="PS50928"/>
    </source>
</evidence>
<evidence type="ECO:0000256" key="2">
    <source>
        <dbReference type="ARBA" id="ARBA00022448"/>
    </source>
</evidence>
<comment type="similarity">
    <text evidence="6">Belongs to the binding-protein-dependent transport system permease family.</text>
</comment>
<comment type="caution">
    <text evidence="8">The sequence shown here is derived from an EMBL/GenBank/DDBJ whole genome shotgun (WGS) entry which is preliminary data.</text>
</comment>
<feature type="domain" description="ABC transmembrane type-1" evidence="7">
    <location>
        <begin position="393"/>
        <end position="596"/>
    </location>
</feature>